<dbReference type="InterPro" id="IPR043148">
    <property type="entry name" value="TagF_C"/>
</dbReference>
<dbReference type="Proteomes" id="UP000465778">
    <property type="component" value="Unassembled WGS sequence"/>
</dbReference>
<dbReference type="GO" id="GO:0005886">
    <property type="term" value="C:plasma membrane"/>
    <property type="evidence" value="ECO:0007669"/>
    <property type="project" value="UniProtKB-SubCell"/>
</dbReference>
<reference evidence="7 8" key="1">
    <citation type="journal article" date="2020" name="G3 (Bethesda)">
        <title>Whole Genome Sequencing and Comparative Genomics of Two Nematicidal Bacillus Strains Reveals a Wide Range of Possible Virulence Factors.</title>
        <authorList>
            <person name="Susic N."/>
            <person name="Janezic S."/>
            <person name="Rupnik M."/>
            <person name="Geric Stare B."/>
        </authorList>
    </citation>
    <scope>NUCLEOTIDE SEQUENCE [LARGE SCALE GENOMIC DNA]</scope>
    <source>
        <strain evidence="7 8">I-1582</strain>
    </source>
</reference>
<dbReference type="Gene3D" id="3.40.50.11820">
    <property type="match status" value="1"/>
</dbReference>
<comment type="similarity">
    <text evidence="2">Belongs to the CDP-glycerol glycerophosphotransferase family.</text>
</comment>
<keyword evidence="6" id="KW-0472">Membrane</keyword>
<dbReference type="GO" id="GO:0019350">
    <property type="term" value="P:teichoic acid biosynthetic process"/>
    <property type="evidence" value="ECO:0007669"/>
    <property type="project" value="UniProtKB-KW"/>
</dbReference>
<keyword evidence="4" id="KW-0808">Transferase</keyword>
<evidence type="ECO:0000256" key="3">
    <source>
        <dbReference type="ARBA" id="ARBA00022475"/>
    </source>
</evidence>
<dbReference type="Gene3D" id="3.40.50.12580">
    <property type="match status" value="1"/>
</dbReference>
<gene>
    <name evidence="7" type="ORF">KIS1582_1207</name>
</gene>
<proteinExistence type="inferred from homology"/>
<dbReference type="RefSeq" id="WP_159344542.1">
    <property type="nucleotide sequence ID" value="NZ_JBALOT010000039.1"/>
</dbReference>
<evidence type="ECO:0000256" key="5">
    <source>
        <dbReference type="ARBA" id="ARBA00022944"/>
    </source>
</evidence>
<name>A0A800NBE6_CYTFI</name>
<dbReference type="AlphaFoldDB" id="A0A800NBE6"/>
<evidence type="ECO:0000256" key="2">
    <source>
        <dbReference type="ARBA" id="ARBA00010488"/>
    </source>
</evidence>
<protein>
    <submittedName>
        <fullName evidence="7">Uncharacterized protein</fullName>
    </submittedName>
</protein>
<dbReference type="PANTHER" id="PTHR37316">
    <property type="entry name" value="TEICHOIC ACID GLYCEROL-PHOSPHATE PRIMASE"/>
    <property type="match status" value="1"/>
</dbReference>
<comment type="subcellular location">
    <subcellularLocation>
        <location evidence="1">Cell membrane</location>
        <topology evidence="1">Peripheral membrane protein</topology>
    </subcellularLocation>
</comment>
<sequence length="398" mass="46832">MVRELVISVYLLIFKWLFNLLKLLPLENKVVFLITFGDNSRYVFEEMKNQEIPVDTVVLYKGSSIRHFQNYKEISAIPFESANLINVIKSIYHLATSKYIFVDNYFGVLSVTDFKEEVTCVQLWHASGAIKKFGLEDESNKFRSKRANERFQRVYRNFHKVVVGSDVMANIFMKAFNIPSEGILRTGIPRTDFFYNLNLQNELISKLVKENPELKYKKKILYAPTYRDNELNSFHLELDLRKMHEELGDDHIILLRLHPAIKCDVKFSELYPGFVFDYSSSKYDINELLLISNFLISDYSSIPYEYSLLNRPMIFFAYDLEAYKKERGLWDQYESMLPGPVVSNTSDIIDLIKENKFNFDLINEYAKKWNKYSNGKSSEKLIKYLFTQESVSVKRRAL</sequence>
<evidence type="ECO:0000256" key="4">
    <source>
        <dbReference type="ARBA" id="ARBA00022679"/>
    </source>
</evidence>
<evidence type="ECO:0000256" key="6">
    <source>
        <dbReference type="ARBA" id="ARBA00023136"/>
    </source>
</evidence>
<dbReference type="SUPFAM" id="SSF53756">
    <property type="entry name" value="UDP-Glycosyltransferase/glycogen phosphorylase"/>
    <property type="match status" value="1"/>
</dbReference>
<dbReference type="InterPro" id="IPR007554">
    <property type="entry name" value="Glycerophosphate_synth"/>
</dbReference>
<evidence type="ECO:0000313" key="7">
    <source>
        <dbReference type="EMBL" id="KAF0825005.1"/>
    </source>
</evidence>
<comment type="caution">
    <text evidence="7">The sequence shown here is derived from an EMBL/GenBank/DDBJ whole genome shotgun (WGS) entry which is preliminary data.</text>
</comment>
<dbReference type="InterPro" id="IPR051612">
    <property type="entry name" value="Teichoic_Acid_Biosynth"/>
</dbReference>
<evidence type="ECO:0000256" key="1">
    <source>
        <dbReference type="ARBA" id="ARBA00004202"/>
    </source>
</evidence>
<accession>A0A800NBE6</accession>
<dbReference type="EMBL" id="VDEM01000008">
    <property type="protein sequence ID" value="KAF0825005.1"/>
    <property type="molecule type" value="Genomic_DNA"/>
</dbReference>
<organism evidence="7 8">
    <name type="scientific">Cytobacillus firmus</name>
    <name type="common">Bacillus firmus</name>
    <dbReference type="NCBI Taxonomy" id="1399"/>
    <lineage>
        <taxon>Bacteria</taxon>
        <taxon>Bacillati</taxon>
        <taxon>Bacillota</taxon>
        <taxon>Bacilli</taxon>
        <taxon>Bacillales</taxon>
        <taxon>Bacillaceae</taxon>
        <taxon>Cytobacillus</taxon>
    </lineage>
</organism>
<dbReference type="InterPro" id="IPR043149">
    <property type="entry name" value="TagF_N"/>
</dbReference>
<dbReference type="OrthoDB" id="9811865at2"/>
<evidence type="ECO:0000313" key="8">
    <source>
        <dbReference type="Proteomes" id="UP000465778"/>
    </source>
</evidence>
<dbReference type="PANTHER" id="PTHR37316:SF1">
    <property type="entry name" value="TEICHOIC ACID GLYCEROL-PHOSPHATE PRIMASE"/>
    <property type="match status" value="1"/>
</dbReference>
<dbReference type="Pfam" id="PF04464">
    <property type="entry name" value="Glyphos_transf"/>
    <property type="match status" value="1"/>
</dbReference>
<keyword evidence="5" id="KW-0777">Teichoic acid biosynthesis</keyword>
<dbReference type="GO" id="GO:0047355">
    <property type="term" value="F:CDP-glycerol glycerophosphotransferase activity"/>
    <property type="evidence" value="ECO:0007669"/>
    <property type="project" value="InterPro"/>
</dbReference>
<keyword evidence="3" id="KW-1003">Cell membrane</keyword>